<reference evidence="1 2" key="1">
    <citation type="submission" date="2019-08" db="EMBL/GenBank/DDBJ databases">
        <title>Whole genome of Aphis craccivora.</title>
        <authorList>
            <person name="Voronova N.V."/>
            <person name="Shulinski R.S."/>
            <person name="Bandarenka Y.V."/>
            <person name="Zhorov D.G."/>
            <person name="Warner D."/>
        </authorList>
    </citation>
    <scope>NUCLEOTIDE SEQUENCE [LARGE SCALE GENOMIC DNA]</scope>
    <source>
        <strain evidence="1">180601</strain>
        <tissue evidence="1">Whole Body</tissue>
    </source>
</reference>
<keyword evidence="2" id="KW-1185">Reference proteome</keyword>
<evidence type="ECO:0000313" key="1">
    <source>
        <dbReference type="EMBL" id="KAF0729507.1"/>
    </source>
</evidence>
<accession>A0A6G0WQ18</accession>
<feature type="non-terminal residue" evidence="1">
    <location>
        <position position="114"/>
    </location>
</feature>
<dbReference type="AlphaFoldDB" id="A0A6G0WQ18"/>
<dbReference type="EMBL" id="VUJU01008523">
    <property type="protein sequence ID" value="KAF0729507.1"/>
    <property type="molecule type" value="Genomic_DNA"/>
</dbReference>
<organism evidence="1 2">
    <name type="scientific">Aphis craccivora</name>
    <name type="common">Cowpea aphid</name>
    <dbReference type="NCBI Taxonomy" id="307492"/>
    <lineage>
        <taxon>Eukaryota</taxon>
        <taxon>Metazoa</taxon>
        <taxon>Ecdysozoa</taxon>
        <taxon>Arthropoda</taxon>
        <taxon>Hexapoda</taxon>
        <taxon>Insecta</taxon>
        <taxon>Pterygota</taxon>
        <taxon>Neoptera</taxon>
        <taxon>Paraneoptera</taxon>
        <taxon>Hemiptera</taxon>
        <taxon>Sternorrhyncha</taxon>
        <taxon>Aphidomorpha</taxon>
        <taxon>Aphidoidea</taxon>
        <taxon>Aphididae</taxon>
        <taxon>Aphidini</taxon>
        <taxon>Aphis</taxon>
        <taxon>Aphis</taxon>
    </lineage>
</organism>
<comment type="caution">
    <text evidence="1">The sequence shown here is derived from an EMBL/GenBank/DDBJ whole genome shotgun (WGS) entry which is preliminary data.</text>
</comment>
<dbReference type="Proteomes" id="UP000478052">
    <property type="component" value="Unassembled WGS sequence"/>
</dbReference>
<protein>
    <submittedName>
        <fullName evidence="1">Uncharacterized protein</fullName>
    </submittedName>
</protein>
<proteinExistence type="predicted"/>
<sequence>MLNNLSTSTSNDTEMKIIKKIVEAVTALVLIDKDFSRISTILDCTHLNISIIFATVTDNSSDIVKHFKEFGNYVDNVQNSPLAYHKRCATLLLNLIANNANLKKLDHPALAKCT</sequence>
<gene>
    <name evidence="1" type="ORF">FWK35_00022651</name>
</gene>
<evidence type="ECO:0000313" key="2">
    <source>
        <dbReference type="Proteomes" id="UP000478052"/>
    </source>
</evidence>
<name>A0A6G0WQ18_APHCR</name>
<dbReference type="OrthoDB" id="6630171at2759"/>